<evidence type="ECO:0000313" key="11">
    <source>
        <dbReference type="EMBL" id="MCP2008287.1"/>
    </source>
</evidence>
<comment type="caution">
    <text evidence="10">The sequence shown here is derived from an EMBL/GenBank/DDBJ whole genome shotgun (WGS) entry which is preliminary data.</text>
</comment>
<dbReference type="GO" id="GO:0005829">
    <property type="term" value="C:cytosol"/>
    <property type="evidence" value="ECO:0007669"/>
    <property type="project" value="TreeGrafter"/>
</dbReference>
<dbReference type="InterPro" id="IPR039420">
    <property type="entry name" value="WalR-like"/>
</dbReference>
<dbReference type="InterPro" id="IPR001789">
    <property type="entry name" value="Sig_transdc_resp-reg_receiver"/>
</dbReference>
<dbReference type="CDD" id="cd17624">
    <property type="entry name" value="REC_OmpR_PmrA-like"/>
    <property type="match status" value="1"/>
</dbReference>
<dbReference type="PANTHER" id="PTHR48111:SF1">
    <property type="entry name" value="TWO-COMPONENT RESPONSE REGULATOR ORR33"/>
    <property type="match status" value="1"/>
</dbReference>
<evidence type="ECO:0000256" key="1">
    <source>
        <dbReference type="ARBA" id="ARBA00022553"/>
    </source>
</evidence>
<sequence length="217" mass="23855">MNILLVEDDLELGRALRAVLHDDGYAATWVRLAADAQRQLDTGAYAAVVLDLNLPDGDGMALMRRLRAAGRQIPVVLITARDSLGDRLSGFADGADDYLVKPFDMAELLARLRAVLRRSRPEAAGQGLWTRAGLSLDERRQAVNCDGRPLALSRTEFNLLLALMQDADRVLTRGELEDRALAGSESVTLDVHMSNLRKKIGEHRVRTVRGVGYMIAP</sequence>
<dbReference type="RefSeq" id="WP_217942203.1">
    <property type="nucleotide sequence ID" value="NZ_JAHTGR010000005.1"/>
</dbReference>
<dbReference type="Pfam" id="PF00486">
    <property type="entry name" value="Trans_reg_C"/>
    <property type="match status" value="1"/>
</dbReference>
<gene>
    <name evidence="10" type="ORF">KVP70_10945</name>
    <name evidence="11" type="ORF">L1274_001987</name>
</gene>
<evidence type="ECO:0000256" key="6">
    <source>
        <dbReference type="PROSITE-ProRule" id="PRU00169"/>
    </source>
</evidence>
<evidence type="ECO:0000313" key="13">
    <source>
        <dbReference type="Proteomes" id="UP001162889"/>
    </source>
</evidence>
<dbReference type="SMART" id="SM00448">
    <property type="entry name" value="REC"/>
    <property type="match status" value="1"/>
</dbReference>
<keyword evidence="13" id="KW-1185">Reference proteome</keyword>
<dbReference type="GO" id="GO:0032993">
    <property type="term" value="C:protein-DNA complex"/>
    <property type="evidence" value="ECO:0007669"/>
    <property type="project" value="TreeGrafter"/>
</dbReference>
<dbReference type="CDD" id="cd00383">
    <property type="entry name" value="trans_reg_C"/>
    <property type="match status" value="1"/>
</dbReference>
<dbReference type="Proteomes" id="UP001162889">
    <property type="component" value="Unassembled WGS sequence"/>
</dbReference>
<reference evidence="11" key="2">
    <citation type="submission" date="2022-03" db="EMBL/GenBank/DDBJ databases">
        <title>Genome Encyclopedia of Bacteria and Archaea VI: Functional Genomics of Type Strains.</title>
        <authorList>
            <person name="Whitman W."/>
        </authorList>
    </citation>
    <scope>NUCLEOTIDE SEQUENCE</scope>
    <source>
        <strain evidence="11">HSC-15S17</strain>
    </source>
</reference>
<evidence type="ECO:0000256" key="7">
    <source>
        <dbReference type="PROSITE-ProRule" id="PRU01091"/>
    </source>
</evidence>
<accession>A0AA41H8F6</accession>
<keyword evidence="5" id="KW-0804">Transcription</keyword>
<dbReference type="PANTHER" id="PTHR48111">
    <property type="entry name" value="REGULATOR OF RPOS"/>
    <property type="match status" value="1"/>
</dbReference>
<evidence type="ECO:0000256" key="5">
    <source>
        <dbReference type="ARBA" id="ARBA00023163"/>
    </source>
</evidence>
<dbReference type="EMBL" id="JALJZU010000003">
    <property type="protein sequence ID" value="MCP2008287.1"/>
    <property type="molecule type" value="Genomic_DNA"/>
</dbReference>
<keyword evidence="4 7" id="KW-0238">DNA-binding</keyword>
<evidence type="ECO:0000259" key="9">
    <source>
        <dbReference type="PROSITE" id="PS51755"/>
    </source>
</evidence>
<evidence type="ECO:0000256" key="4">
    <source>
        <dbReference type="ARBA" id="ARBA00023125"/>
    </source>
</evidence>
<evidence type="ECO:0000256" key="2">
    <source>
        <dbReference type="ARBA" id="ARBA00023012"/>
    </source>
</evidence>
<feature type="domain" description="OmpR/PhoB-type" evidence="9">
    <location>
        <begin position="126"/>
        <end position="217"/>
    </location>
</feature>
<evidence type="ECO:0000313" key="10">
    <source>
        <dbReference type="EMBL" id="MBV6321455.1"/>
    </source>
</evidence>
<dbReference type="GO" id="GO:0000156">
    <property type="term" value="F:phosphorelay response regulator activity"/>
    <property type="evidence" value="ECO:0007669"/>
    <property type="project" value="TreeGrafter"/>
</dbReference>
<dbReference type="GO" id="GO:0000976">
    <property type="term" value="F:transcription cis-regulatory region binding"/>
    <property type="evidence" value="ECO:0007669"/>
    <property type="project" value="TreeGrafter"/>
</dbReference>
<keyword evidence="2" id="KW-0902">Two-component regulatory system</keyword>
<dbReference type="EMBL" id="JAHTGR010000005">
    <property type="protein sequence ID" value="MBV6321455.1"/>
    <property type="molecule type" value="Genomic_DNA"/>
</dbReference>
<evidence type="ECO:0000259" key="8">
    <source>
        <dbReference type="PROSITE" id="PS50110"/>
    </source>
</evidence>
<protein>
    <submittedName>
        <fullName evidence="10">Response regulator transcription factor</fullName>
    </submittedName>
    <submittedName>
        <fullName evidence="11">Two-component system response regulator QseB/two-component system response regulator BasR</fullName>
    </submittedName>
</protein>
<organism evidence="10 12">
    <name type="scientific">Duganella violaceipulchra</name>
    <dbReference type="NCBI Taxonomy" id="2849652"/>
    <lineage>
        <taxon>Bacteria</taxon>
        <taxon>Pseudomonadati</taxon>
        <taxon>Pseudomonadota</taxon>
        <taxon>Betaproteobacteria</taxon>
        <taxon>Burkholderiales</taxon>
        <taxon>Oxalobacteraceae</taxon>
        <taxon>Telluria group</taxon>
        <taxon>Duganella</taxon>
    </lineage>
</organism>
<dbReference type="Proteomes" id="UP001155901">
    <property type="component" value="Unassembled WGS sequence"/>
</dbReference>
<feature type="domain" description="Response regulatory" evidence="8">
    <location>
        <begin position="2"/>
        <end position="116"/>
    </location>
</feature>
<dbReference type="InterPro" id="IPR001867">
    <property type="entry name" value="OmpR/PhoB-type_DNA-bd"/>
</dbReference>
<name>A0AA41H8F6_9BURK</name>
<dbReference type="GO" id="GO:0006355">
    <property type="term" value="P:regulation of DNA-templated transcription"/>
    <property type="evidence" value="ECO:0007669"/>
    <property type="project" value="InterPro"/>
</dbReference>
<reference evidence="10" key="1">
    <citation type="submission" date="2021-07" db="EMBL/GenBank/DDBJ databases">
        <title>Characterization of violacein-producing bacteria and related species.</title>
        <authorList>
            <person name="Wilson H.S."/>
            <person name="De Leon M.E."/>
        </authorList>
    </citation>
    <scope>NUCLEOTIDE SEQUENCE</scope>
    <source>
        <strain evidence="10">HSC-15S17</strain>
    </source>
</reference>
<feature type="modified residue" description="4-aspartylphosphate" evidence="6">
    <location>
        <position position="51"/>
    </location>
</feature>
<evidence type="ECO:0000256" key="3">
    <source>
        <dbReference type="ARBA" id="ARBA00023015"/>
    </source>
</evidence>
<dbReference type="Pfam" id="PF00072">
    <property type="entry name" value="Response_reg"/>
    <property type="match status" value="1"/>
</dbReference>
<keyword evidence="3" id="KW-0805">Transcription regulation</keyword>
<evidence type="ECO:0000313" key="12">
    <source>
        <dbReference type="Proteomes" id="UP001155901"/>
    </source>
</evidence>
<proteinExistence type="predicted"/>
<dbReference type="SMART" id="SM00862">
    <property type="entry name" value="Trans_reg_C"/>
    <property type="match status" value="1"/>
</dbReference>
<keyword evidence="1 6" id="KW-0597">Phosphoprotein</keyword>
<dbReference type="PROSITE" id="PS51755">
    <property type="entry name" value="OMPR_PHOB"/>
    <property type="match status" value="1"/>
</dbReference>
<feature type="DNA-binding region" description="OmpR/PhoB-type" evidence="7">
    <location>
        <begin position="126"/>
        <end position="217"/>
    </location>
</feature>
<dbReference type="PROSITE" id="PS50110">
    <property type="entry name" value="RESPONSE_REGULATORY"/>
    <property type="match status" value="1"/>
</dbReference>
<dbReference type="AlphaFoldDB" id="A0AA41H8F6"/>